<dbReference type="GO" id="GO:0008865">
    <property type="term" value="F:fructokinase activity"/>
    <property type="evidence" value="ECO:0007669"/>
    <property type="project" value="UniProtKB-EC"/>
</dbReference>
<dbReference type="PATRIC" id="fig|1423783.4.peg.174"/>
<dbReference type="Pfam" id="PF00480">
    <property type="entry name" value="ROK"/>
    <property type="match status" value="1"/>
</dbReference>
<keyword evidence="5" id="KW-0547">Nucleotide-binding</keyword>
<sequence>MFGAIEAGGTKFVCAVADEQLVVQDRVRIPTDDPQKCVPQIVQFFQQYQLSGLGVGAFGPIGINPESADYGFVKQTPKPGWSHFDFLGALKTALDCPIYWTTDVNVAAYGELHRGAAQGLHNVVYLTVGTGIGGGIIHDGKVYTAYSHPEVGHIAVRPSADDVPGFKGVCPYHDYCLEGMAAGPAIEARVGVPAATLSKTDAVWDIEAYYLAQAAVDYTLSFAPERIIFGGGVSNQAQLYPLIQASFAVQMNGYVETPPLNEYLVHAGLGDDAGITGALLLAQRVATH</sequence>
<evidence type="ECO:0000256" key="2">
    <source>
        <dbReference type="ARBA" id="ARBA00006479"/>
    </source>
</evidence>
<evidence type="ECO:0000313" key="14">
    <source>
        <dbReference type="EMBL" id="KRL86966.1"/>
    </source>
</evidence>
<evidence type="ECO:0000256" key="5">
    <source>
        <dbReference type="ARBA" id="ARBA00022741"/>
    </source>
</evidence>
<dbReference type="Proteomes" id="UP000051922">
    <property type="component" value="Unassembled WGS sequence"/>
</dbReference>
<dbReference type="PANTHER" id="PTHR42742:SF3">
    <property type="entry name" value="FRUCTOKINASE"/>
    <property type="match status" value="1"/>
</dbReference>
<keyword evidence="9" id="KW-0460">Magnesium</keyword>
<keyword evidence="15" id="KW-1185">Reference proteome</keyword>
<evidence type="ECO:0000256" key="12">
    <source>
        <dbReference type="ARBA" id="ARBA00048451"/>
    </source>
</evidence>
<evidence type="ECO:0000313" key="15">
    <source>
        <dbReference type="Proteomes" id="UP000051922"/>
    </source>
</evidence>
<evidence type="ECO:0000256" key="13">
    <source>
        <dbReference type="ARBA" id="ARBA00074653"/>
    </source>
</evidence>
<evidence type="ECO:0000256" key="11">
    <source>
        <dbReference type="ARBA" id="ARBA00038887"/>
    </source>
</evidence>
<evidence type="ECO:0000256" key="9">
    <source>
        <dbReference type="ARBA" id="ARBA00022842"/>
    </source>
</evidence>
<evidence type="ECO:0000256" key="3">
    <source>
        <dbReference type="ARBA" id="ARBA00022679"/>
    </source>
</evidence>
<dbReference type="EMBL" id="AZFJ01000036">
    <property type="protein sequence ID" value="KRL86966.1"/>
    <property type="molecule type" value="Genomic_DNA"/>
</dbReference>
<dbReference type="GO" id="GO:0005524">
    <property type="term" value="F:ATP binding"/>
    <property type="evidence" value="ECO:0007669"/>
    <property type="project" value="UniProtKB-KW"/>
</dbReference>
<dbReference type="EC" id="2.7.1.4" evidence="11"/>
<name>A0A0R1U0Y5_9LACO</name>
<evidence type="ECO:0000256" key="10">
    <source>
        <dbReference type="ARBA" id="ARBA00023277"/>
    </source>
</evidence>
<dbReference type="OrthoDB" id="9783435at2"/>
<accession>A0A0R1U0Y5</accession>
<keyword evidence="7" id="KW-0862">Zinc</keyword>
<keyword evidence="8" id="KW-0067">ATP-binding</keyword>
<dbReference type="GO" id="GO:0046872">
    <property type="term" value="F:metal ion binding"/>
    <property type="evidence" value="ECO:0007669"/>
    <property type="project" value="UniProtKB-KW"/>
</dbReference>
<evidence type="ECO:0000256" key="4">
    <source>
        <dbReference type="ARBA" id="ARBA00022723"/>
    </source>
</evidence>
<dbReference type="InterPro" id="IPR000600">
    <property type="entry name" value="ROK"/>
</dbReference>
<evidence type="ECO:0000256" key="1">
    <source>
        <dbReference type="ARBA" id="ARBA00001946"/>
    </source>
</evidence>
<keyword evidence="4" id="KW-0479">Metal-binding</keyword>
<dbReference type="SUPFAM" id="SSF53067">
    <property type="entry name" value="Actin-like ATPase domain"/>
    <property type="match status" value="1"/>
</dbReference>
<proteinExistence type="inferred from homology"/>
<comment type="cofactor">
    <cofactor evidence="1">
        <name>Mg(2+)</name>
        <dbReference type="ChEBI" id="CHEBI:18420"/>
    </cofactor>
</comment>
<dbReference type="PANTHER" id="PTHR42742">
    <property type="entry name" value="TRANSCRIPTIONAL REPRESSOR MPRA"/>
    <property type="match status" value="1"/>
</dbReference>
<dbReference type="Gene3D" id="3.30.420.40">
    <property type="match status" value="2"/>
</dbReference>
<gene>
    <name evidence="14" type="ORF">FC50_GL000166</name>
</gene>
<dbReference type="InterPro" id="IPR043129">
    <property type="entry name" value="ATPase_NBD"/>
</dbReference>
<dbReference type="AlphaFoldDB" id="A0A0R1U0Y5"/>
<dbReference type="RefSeq" id="WP_056956356.1">
    <property type="nucleotide sequence ID" value="NZ_AZFJ01000036.1"/>
</dbReference>
<organism evidence="14 15">
    <name type="scientific">Lacticaseibacillus pantheris DSM 15945 = JCM 12539 = NBRC 106106</name>
    <dbReference type="NCBI Taxonomy" id="1423783"/>
    <lineage>
        <taxon>Bacteria</taxon>
        <taxon>Bacillati</taxon>
        <taxon>Bacillota</taxon>
        <taxon>Bacilli</taxon>
        <taxon>Lactobacillales</taxon>
        <taxon>Lactobacillaceae</taxon>
        <taxon>Lacticaseibacillus</taxon>
    </lineage>
</organism>
<protein>
    <recommendedName>
        <fullName evidence="13">Fructokinase</fullName>
        <ecNumber evidence="11">2.7.1.4</ecNumber>
    </recommendedName>
</protein>
<keyword evidence="10" id="KW-0119">Carbohydrate metabolism</keyword>
<evidence type="ECO:0000256" key="6">
    <source>
        <dbReference type="ARBA" id="ARBA00022777"/>
    </source>
</evidence>
<comment type="catalytic activity">
    <reaction evidence="12">
        <text>D-fructose + ATP = D-fructose 6-phosphate + ADP + H(+)</text>
        <dbReference type="Rhea" id="RHEA:16125"/>
        <dbReference type="ChEBI" id="CHEBI:15378"/>
        <dbReference type="ChEBI" id="CHEBI:30616"/>
        <dbReference type="ChEBI" id="CHEBI:37721"/>
        <dbReference type="ChEBI" id="CHEBI:61527"/>
        <dbReference type="ChEBI" id="CHEBI:456216"/>
        <dbReference type="EC" id="2.7.1.4"/>
    </reaction>
</comment>
<dbReference type="InterPro" id="IPR051804">
    <property type="entry name" value="Carb_Metab_Reg_Kinase/Isom"/>
</dbReference>
<comment type="similarity">
    <text evidence="2">Belongs to the ROK (NagC/XylR) family.</text>
</comment>
<keyword evidence="3" id="KW-0808">Transferase</keyword>
<comment type="caution">
    <text evidence="14">The sequence shown here is derived from an EMBL/GenBank/DDBJ whole genome shotgun (WGS) entry which is preliminary data.</text>
</comment>
<reference evidence="14 15" key="1">
    <citation type="journal article" date="2015" name="Genome Announc.">
        <title>Expanding the biotechnology potential of lactobacilli through comparative genomics of 213 strains and associated genera.</title>
        <authorList>
            <person name="Sun Z."/>
            <person name="Harris H.M."/>
            <person name="McCann A."/>
            <person name="Guo C."/>
            <person name="Argimon S."/>
            <person name="Zhang W."/>
            <person name="Yang X."/>
            <person name="Jeffery I.B."/>
            <person name="Cooney J.C."/>
            <person name="Kagawa T.F."/>
            <person name="Liu W."/>
            <person name="Song Y."/>
            <person name="Salvetti E."/>
            <person name="Wrobel A."/>
            <person name="Rasinkangas P."/>
            <person name="Parkhill J."/>
            <person name="Rea M.C."/>
            <person name="O'Sullivan O."/>
            <person name="Ritari J."/>
            <person name="Douillard F.P."/>
            <person name="Paul Ross R."/>
            <person name="Yang R."/>
            <person name="Briner A.E."/>
            <person name="Felis G.E."/>
            <person name="de Vos W.M."/>
            <person name="Barrangou R."/>
            <person name="Klaenhammer T.R."/>
            <person name="Caufield P.W."/>
            <person name="Cui Y."/>
            <person name="Zhang H."/>
            <person name="O'Toole P.W."/>
        </authorList>
    </citation>
    <scope>NUCLEOTIDE SEQUENCE [LARGE SCALE GENOMIC DNA]</scope>
    <source>
        <strain evidence="14 15">DSM 15945</strain>
    </source>
</reference>
<dbReference type="STRING" id="1423783.FC50_GL000166"/>
<dbReference type="CDD" id="cd24067">
    <property type="entry name" value="ASKHA_NBD_ROK_BsFRK-like"/>
    <property type="match status" value="1"/>
</dbReference>
<dbReference type="FunFam" id="3.30.420.40:FF:000136">
    <property type="entry name" value="Putative fructokinase"/>
    <property type="match status" value="1"/>
</dbReference>
<evidence type="ECO:0000256" key="8">
    <source>
        <dbReference type="ARBA" id="ARBA00022840"/>
    </source>
</evidence>
<keyword evidence="6 14" id="KW-0418">Kinase</keyword>
<evidence type="ECO:0000256" key="7">
    <source>
        <dbReference type="ARBA" id="ARBA00022833"/>
    </source>
</evidence>
<dbReference type="FunFam" id="3.30.420.40:FF:000153">
    <property type="entry name" value="Putative fructokinase"/>
    <property type="match status" value="1"/>
</dbReference>